<evidence type="ECO:0000313" key="3">
    <source>
        <dbReference type="Proteomes" id="UP000028712"/>
    </source>
</evidence>
<gene>
    <name evidence="2" type="ORF">B0A62_15670</name>
    <name evidence="1" type="ORF">IW20_13020</name>
</gene>
<keyword evidence="4" id="KW-1185">Reference proteome</keyword>
<dbReference type="EMBL" id="MUGY01000023">
    <property type="protein sequence ID" value="OXA92316.1"/>
    <property type="molecule type" value="Genomic_DNA"/>
</dbReference>
<dbReference type="OrthoDB" id="797788at2"/>
<dbReference type="RefSeq" id="WP_035622793.1">
    <property type="nucleotide sequence ID" value="NZ_JBEWQG010000014.1"/>
</dbReference>
<dbReference type="EMBL" id="JPRM01000018">
    <property type="protein sequence ID" value="KFF15814.1"/>
    <property type="molecule type" value="Genomic_DNA"/>
</dbReference>
<evidence type="ECO:0000313" key="4">
    <source>
        <dbReference type="Proteomes" id="UP000198424"/>
    </source>
</evidence>
<organism evidence="1 3">
    <name type="scientific">Flavobacterium hydatis</name>
    <name type="common">Cytophaga aquatilis</name>
    <dbReference type="NCBI Taxonomy" id="991"/>
    <lineage>
        <taxon>Bacteria</taxon>
        <taxon>Pseudomonadati</taxon>
        <taxon>Bacteroidota</taxon>
        <taxon>Flavobacteriia</taxon>
        <taxon>Flavobacteriales</taxon>
        <taxon>Flavobacteriaceae</taxon>
        <taxon>Flavobacterium</taxon>
    </lineage>
</organism>
<dbReference type="Proteomes" id="UP000028712">
    <property type="component" value="Unassembled WGS sequence"/>
</dbReference>
<reference evidence="2 4" key="2">
    <citation type="submission" date="2016-11" db="EMBL/GenBank/DDBJ databases">
        <title>Whole genomes of Flavobacteriaceae.</title>
        <authorList>
            <person name="Stine C."/>
            <person name="Li C."/>
            <person name="Tadesse D."/>
        </authorList>
    </citation>
    <scope>NUCLEOTIDE SEQUENCE [LARGE SCALE GENOMIC DNA]</scope>
    <source>
        <strain evidence="2 4">ATCC 29551</strain>
    </source>
</reference>
<dbReference type="Proteomes" id="UP000198424">
    <property type="component" value="Unassembled WGS sequence"/>
</dbReference>
<reference evidence="1 3" key="1">
    <citation type="submission" date="2014-07" db="EMBL/GenBank/DDBJ databases">
        <title>Genome of Flavobacterium hydatis DSM 2063.</title>
        <authorList>
            <person name="Pipes S.E."/>
            <person name="Stropko S.J."/>
            <person name="Newman J.D."/>
        </authorList>
    </citation>
    <scope>NUCLEOTIDE SEQUENCE [LARGE SCALE GENOMIC DNA]</scope>
    <source>
        <strain evidence="1 3">DSM 2063</strain>
    </source>
</reference>
<accession>A0A086AGK0</accession>
<evidence type="ECO:0000313" key="1">
    <source>
        <dbReference type="EMBL" id="KFF15814.1"/>
    </source>
</evidence>
<dbReference type="STRING" id="991.IW20_13020"/>
<protein>
    <submittedName>
        <fullName evidence="1">Uncharacterized protein</fullName>
    </submittedName>
</protein>
<dbReference type="eggNOG" id="ENOG50330HY">
    <property type="taxonomic scope" value="Bacteria"/>
</dbReference>
<comment type="caution">
    <text evidence="1">The sequence shown here is derived from an EMBL/GenBank/DDBJ whole genome shotgun (WGS) entry which is preliminary data.</text>
</comment>
<proteinExistence type="predicted"/>
<evidence type="ECO:0000313" key="2">
    <source>
        <dbReference type="EMBL" id="OXA92316.1"/>
    </source>
</evidence>
<name>A0A086AGK0_FLAHY</name>
<sequence>MKTDFYTKFILTVIAVCLTILTLQNVDLIPKAYAVEKNDNLNVLSTKNYGLVPVNANGTIDVNIKSCAPNLNVNVNNKVDVNIDKVGGGYVSSGGPIPVKIK</sequence>
<dbReference type="AlphaFoldDB" id="A0A086AGK0"/>